<comment type="similarity">
    <text evidence="10 11">Belongs to the TonB-dependent receptor family.</text>
</comment>
<evidence type="ECO:0000256" key="8">
    <source>
        <dbReference type="ARBA" id="ARBA00023170"/>
    </source>
</evidence>
<dbReference type="GO" id="GO:0044718">
    <property type="term" value="P:siderophore transmembrane transport"/>
    <property type="evidence" value="ECO:0007669"/>
    <property type="project" value="TreeGrafter"/>
</dbReference>
<accession>A0A1G9PAX7</accession>
<dbReference type="STRING" id="563176.SAMN04488090_2097"/>
<dbReference type="Gene3D" id="2.60.40.1120">
    <property type="entry name" value="Carboxypeptidase-like, regulatory domain"/>
    <property type="match status" value="1"/>
</dbReference>
<dbReference type="GO" id="GO:0009279">
    <property type="term" value="C:cell outer membrane"/>
    <property type="evidence" value="ECO:0007669"/>
    <property type="project" value="UniProtKB-SubCell"/>
</dbReference>
<dbReference type="PANTHER" id="PTHR30069">
    <property type="entry name" value="TONB-DEPENDENT OUTER MEMBRANE RECEPTOR"/>
    <property type="match status" value="1"/>
</dbReference>
<dbReference type="GO" id="GO:0015344">
    <property type="term" value="F:siderophore uptake transmembrane transporter activity"/>
    <property type="evidence" value="ECO:0007669"/>
    <property type="project" value="TreeGrafter"/>
</dbReference>
<gene>
    <name evidence="14" type="ORF">SAMN04488090_2097</name>
</gene>
<keyword evidence="3 10" id="KW-1134">Transmembrane beta strand</keyword>
<dbReference type="InterPro" id="IPR012910">
    <property type="entry name" value="Plug_dom"/>
</dbReference>
<dbReference type="InterPro" id="IPR023996">
    <property type="entry name" value="TonB-dep_OMP_SusC/RagA"/>
</dbReference>
<protein>
    <submittedName>
        <fullName evidence="14">TonB-linked outer membrane protein, SusC/RagA family</fullName>
    </submittedName>
</protein>
<dbReference type="InterPro" id="IPR039426">
    <property type="entry name" value="TonB-dep_rcpt-like"/>
</dbReference>
<name>A0A1G9PAX7_9BACT</name>
<dbReference type="AlphaFoldDB" id="A0A1G9PAX7"/>
<evidence type="ECO:0000256" key="10">
    <source>
        <dbReference type="PROSITE-ProRule" id="PRU01360"/>
    </source>
</evidence>
<evidence type="ECO:0000313" key="15">
    <source>
        <dbReference type="Proteomes" id="UP000198901"/>
    </source>
</evidence>
<dbReference type="Pfam" id="PF13715">
    <property type="entry name" value="CarbopepD_reg_2"/>
    <property type="match status" value="1"/>
</dbReference>
<keyword evidence="15" id="KW-1185">Reference proteome</keyword>
<dbReference type="FunFam" id="2.170.130.10:FF:000008">
    <property type="entry name" value="SusC/RagA family TonB-linked outer membrane protein"/>
    <property type="match status" value="1"/>
</dbReference>
<dbReference type="Gene3D" id="2.170.130.10">
    <property type="entry name" value="TonB-dependent receptor, plug domain"/>
    <property type="match status" value="1"/>
</dbReference>
<dbReference type="EMBL" id="FNGS01000004">
    <property type="protein sequence ID" value="SDL95713.1"/>
    <property type="molecule type" value="Genomic_DNA"/>
</dbReference>
<evidence type="ECO:0000313" key="14">
    <source>
        <dbReference type="EMBL" id="SDL95713.1"/>
    </source>
</evidence>
<dbReference type="Gene3D" id="2.40.170.20">
    <property type="entry name" value="TonB-dependent receptor, beta-barrel domain"/>
    <property type="match status" value="1"/>
</dbReference>
<proteinExistence type="inferred from homology"/>
<dbReference type="InterPro" id="IPR000531">
    <property type="entry name" value="Beta-barrel_TonB"/>
</dbReference>
<dbReference type="InterPro" id="IPR036942">
    <property type="entry name" value="Beta-barrel_TonB_sf"/>
</dbReference>
<dbReference type="InterPro" id="IPR023997">
    <property type="entry name" value="TonB-dep_OMP_SusC/RagA_CS"/>
</dbReference>
<comment type="subcellular location">
    <subcellularLocation>
        <location evidence="1 10">Cell outer membrane</location>
        <topology evidence="1 10">Multi-pass membrane protein</topology>
    </subcellularLocation>
</comment>
<evidence type="ECO:0000256" key="6">
    <source>
        <dbReference type="ARBA" id="ARBA00023077"/>
    </source>
</evidence>
<evidence type="ECO:0000256" key="11">
    <source>
        <dbReference type="RuleBase" id="RU003357"/>
    </source>
</evidence>
<dbReference type="InterPro" id="IPR037066">
    <property type="entry name" value="Plug_dom_sf"/>
</dbReference>
<evidence type="ECO:0000256" key="4">
    <source>
        <dbReference type="ARBA" id="ARBA00022692"/>
    </source>
</evidence>
<evidence type="ECO:0000256" key="1">
    <source>
        <dbReference type="ARBA" id="ARBA00004571"/>
    </source>
</evidence>
<keyword evidence="5" id="KW-0732">Signal</keyword>
<keyword evidence="6 11" id="KW-0798">TonB box</keyword>
<dbReference type="RefSeq" id="WP_245689903.1">
    <property type="nucleotide sequence ID" value="NZ_FNGS01000004.1"/>
</dbReference>
<dbReference type="Proteomes" id="UP000198901">
    <property type="component" value="Unassembled WGS sequence"/>
</dbReference>
<feature type="domain" description="TonB-dependent receptor-like beta-barrel" evidence="12">
    <location>
        <begin position="547"/>
        <end position="1093"/>
    </location>
</feature>
<keyword evidence="9 10" id="KW-0998">Cell outer membrane</keyword>
<keyword evidence="8" id="KW-0675">Receptor</keyword>
<feature type="domain" description="TonB-dependent receptor plug" evidence="13">
    <location>
        <begin position="235"/>
        <end position="341"/>
    </location>
</feature>
<evidence type="ECO:0000256" key="7">
    <source>
        <dbReference type="ARBA" id="ARBA00023136"/>
    </source>
</evidence>
<dbReference type="PROSITE" id="PS52016">
    <property type="entry name" value="TONB_DEPENDENT_REC_3"/>
    <property type="match status" value="1"/>
</dbReference>
<dbReference type="Pfam" id="PF00593">
    <property type="entry name" value="TonB_dep_Rec_b-barrel"/>
    <property type="match status" value="1"/>
</dbReference>
<dbReference type="NCBIfam" id="TIGR04056">
    <property type="entry name" value="OMP_RagA_SusC"/>
    <property type="match status" value="1"/>
</dbReference>
<evidence type="ECO:0000256" key="2">
    <source>
        <dbReference type="ARBA" id="ARBA00022448"/>
    </source>
</evidence>
<evidence type="ECO:0000256" key="5">
    <source>
        <dbReference type="ARBA" id="ARBA00022729"/>
    </source>
</evidence>
<dbReference type="NCBIfam" id="TIGR04057">
    <property type="entry name" value="SusC_RagA_signa"/>
    <property type="match status" value="1"/>
</dbReference>
<keyword evidence="4 10" id="KW-0812">Transmembrane</keyword>
<dbReference type="PANTHER" id="PTHR30069:SF29">
    <property type="entry name" value="HEMOGLOBIN AND HEMOGLOBIN-HAPTOGLOBIN-BINDING PROTEIN 1-RELATED"/>
    <property type="match status" value="1"/>
</dbReference>
<evidence type="ECO:0000259" key="12">
    <source>
        <dbReference type="Pfam" id="PF00593"/>
    </source>
</evidence>
<dbReference type="Pfam" id="PF07715">
    <property type="entry name" value="Plug"/>
    <property type="match status" value="1"/>
</dbReference>
<evidence type="ECO:0000256" key="3">
    <source>
        <dbReference type="ARBA" id="ARBA00022452"/>
    </source>
</evidence>
<reference evidence="14 15" key="1">
    <citation type="submission" date="2016-10" db="EMBL/GenBank/DDBJ databases">
        <authorList>
            <person name="de Groot N.N."/>
        </authorList>
    </citation>
    <scope>NUCLEOTIDE SEQUENCE [LARGE SCALE GENOMIC DNA]</scope>
    <source>
        <strain evidence="14 15">DSM 21668</strain>
    </source>
</reference>
<keyword evidence="2 10" id="KW-0813">Transport</keyword>
<dbReference type="SUPFAM" id="SSF49464">
    <property type="entry name" value="Carboxypeptidase regulatory domain-like"/>
    <property type="match status" value="1"/>
</dbReference>
<evidence type="ECO:0000259" key="13">
    <source>
        <dbReference type="Pfam" id="PF07715"/>
    </source>
</evidence>
<dbReference type="InterPro" id="IPR008969">
    <property type="entry name" value="CarboxyPept-like_regulatory"/>
</dbReference>
<evidence type="ECO:0000256" key="9">
    <source>
        <dbReference type="ARBA" id="ARBA00023237"/>
    </source>
</evidence>
<organism evidence="14 15">
    <name type="scientific">Siphonobacter aquaeclarae</name>
    <dbReference type="NCBI Taxonomy" id="563176"/>
    <lineage>
        <taxon>Bacteria</taxon>
        <taxon>Pseudomonadati</taxon>
        <taxon>Bacteroidota</taxon>
        <taxon>Cytophagia</taxon>
        <taxon>Cytophagales</taxon>
        <taxon>Cytophagaceae</taxon>
        <taxon>Siphonobacter</taxon>
    </lineage>
</organism>
<sequence length="1142" mass="125989">MKKYIKTLDLATVMRVTFIQLLLATTFSLVTYAREGMGQSVLDRKIQFSASHMPLRDVLSQLEKRAEIRFIYSSRNVQSDLRVSLNANNDPLSQVLSRLLGPLGIGYGVYEDQVILSRTRMAVPLASIDAALPKLGHVAPVDIRIRGKVTDATNGTPIPGTSIVVKGTNRGTTTDVNGDFQLEVPGAESILIVSSVGYTKQEVAVGSQTTLAIQLRSDIQALDEVVVVGYGTVKKSDLTGSVVNIKGEQLMDKPVPNVSQALQGKIAGVEVSVNSNAPGAAAKVRVRGLGSINSNIDPLYVVDGVIGVDGNSINPNDIASLEVLKDASSTAIYGARGANGVIMITTKRGRAGATRVTYDENWNVSELYRHVRSLNSEEFIKVYNDSYANGSKFDPTGATWAPPVALNHDNFPLLFDSNNKPLYNTNWEKEVYKPALSQNHQLNIQGGNDKTLYSLSLGYLNQNGIMITSNFKRYNARLTLDSDVNKWLKIGGNVSVIASRQRMVSDGNGGLNVPRAVAEELPILPVKYPDGTWAGNNDIAGMEGAPNPVNTANNRYTINNSLQALGNAYALVHITKDLDFRTDLGYNLSGQKNNFFSSQNLPHISADQGGIAGIRGYYNYYWQSENYLTWNKQINDRQHLTALLGASWQQYNSETDYVETQNFIDDVFQWHTLGSGSVKSSSTSSDYRWAMNSYYARLNYSLDEKYLFTATARYDGSSKFGANNKYAFFPSVGAAWRLSEEGFLKGNKTISNLKVRASYGLSGNQEIGQYQSIAQIQPNTTVLGGALQSTLLPSYLGNPNLKWEKSLQFDAGLELGIKDNINLTVDYYNRVTKDLLLQAPIPWSAGERNANVYQNVGSVRNRGIEVALNTVNIQRKNFTWTTNFIFASNKNTILKLNNGNADIFPGPNFLGQTNILRVGQSIGSLWGMTRLGTYSSSEADLAAQHNLKPGDRKYIYNADGSNYYSIIGRTTPKWTGTFSSTINFKGFDFSFDIRFVQGLNTAATFKHSVEDRQTIANSLATVLNGWTPNNQNTMISQVRNYKFAQDSHFDTWWVEDGSFIRGQNVVLGYSLPQVALEKIKVSRLRVYASVQNLFVITKYSGYDPEVDTFVSGYGANSAFSQNLDFFSYPRPRVWNLGATITF</sequence>
<dbReference type="SUPFAM" id="SSF56935">
    <property type="entry name" value="Porins"/>
    <property type="match status" value="1"/>
</dbReference>
<keyword evidence="7 10" id="KW-0472">Membrane</keyword>